<dbReference type="GO" id="GO:0003676">
    <property type="term" value="F:nucleic acid binding"/>
    <property type="evidence" value="ECO:0007669"/>
    <property type="project" value="InterPro"/>
</dbReference>
<evidence type="ECO:0000313" key="2">
    <source>
        <dbReference type="Proteomes" id="UP000681720"/>
    </source>
</evidence>
<dbReference type="EMBL" id="CAJOBJ010376246">
    <property type="protein sequence ID" value="CAF5225629.1"/>
    <property type="molecule type" value="Genomic_DNA"/>
</dbReference>
<protein>
    <submittedName>
        <fullName evidence="1">Uncharacterized protein</fullName>
    </submittedName>
</protein>
<dbReference type="InterPro" id="IPR035979">
    <property type="entry name" value="RBD_domain_sf"/>
</dbReference>
<dbReference type="Proteomes" id="UP000681720">
    <property type="component" value="Unassembled WGS sequence"/>
</dbReference>
<gene>
    <name evidence="1" type="ORF">GIL414_LOCUS86699</name>
</gene>
<reference evidence="1" key="1">
    <citation type="submission" date="2021-02" db="EMBL/GenBank/DDBJ databases">
        <authorList>
            <person name="Nowell W R."/>
        </authorList>
    </citation>
    <scope>NUCLEOTIDE SEQUENCE</scope>
</reference>
<sequence length="45" mass="5295">YAFILCVDEQYADYIITHADQYKINGQLLEVSLYQNQRQRSAAKL</sequence>
<dbReference type="AlphaFoldDB" id="A0A8S3K4P4"/>
<comment type="caution">
    <text evidence="1">The sequence shown here is derived from an EMBL/GenBank/DDBJ whole genome shotgun (WGS) entry which is preliminary data.</text>
</comment>
<evidence type="ECO:0000313" key="1">
    <source>
        <dbReference type="EMBL" id="CAF5225629.1"/>
    </source>
</evidence>
<feature type="non-terminal residue" evidence="1">
    <location>
        <position position="1"/>
    </location>
</feature>
<organism evidence="1 2">
    <name type="scientific">Rotaria magnacalcarata</name>
    <dbReference type="NCBI Taxonomy" id="392030"/>
    <lineage>
        <taxon>Eukaryota</taxon>
        <taxon>Metazoa</taxon>
        <taxon>Spiralia</taxon>
        <taxon>Gnathifera</taxon>
        <taxon>Rotifera</taxon>
        <taxon>Eurotatoria</taxon>
        <taxon>Bdelloidea</taxon>
        <taxon>Philodinida</taxon>
        <taxon>Philodinidae</taxon>
        <taxon>Rotaria</taxon>
    </lineage>
</organism>
<dbReference type="SUPFAM" id="SSF54928">
    <property type="entry name" value="RNA-binding domain, RBD"/>
    <property type="match status" value="1"/>
</dbReference>
<name>A0A8S3K4P4_9BILA</name>
<accession>A0A8S3K4P4</accession>
<proteinExistence type="predicted"/>